<proteinExistence type="predicted"/>
<accession>A0ABR2N7T0</accession>
<dbReference type="Proteomes" id="UP001396334">
    <property type="component" value="Unassembled WGS sequence"/>
</dbReference>
<sequence>MGFLEQTRPSLGESDLPVDLVFDSLELNPTPPHAVAALTDWQEKCWKRIGAGVAVYFIYICKRFGMERGMGGFGKQGWFGQKCCRTPIGVNACNSRYCLLLLLLLDLICLHPSFSI</sequence>
<name>A0ABR2N7T0_9ROSI</name>
<gene>
    <name evidence="1" type="ORF">V6N11_024307</name>
</gene>
<keyword evidence="2" id="KW-1185">Reference proteome</keyword>
<reference evidence="1 2" key="1">
    <citation type="journal article" date="2024" name="G3 (Bethesda)">
        <title>Genome assembly of Hibiscus sabdariffa L. provides insights into metabolisms of medicinal natural products.</title>
        <authorList>
            <person name="Kim T."/>
        </authorList>
    </citation>
    <scope>NUCLEOTIDE SEQUENCE [LARGE SCALE GENOMIC DNA]</scope>
    <source>
        <strain evidence="1">TK-2024</strain>
        <tissue evidence="1">Old leaves</tissue>
    </source>
</reference>
<organism evidence="1 2">
    <name type="scientific">Hibiscus sabdariffa</name>
    <name type="common">roselle</name>
    <dbReference type="NCBI Taxonomy" id="183260"/>
    <lineage>
        <taxon>Eukaryota</taxon>
        <taxon>Viridiplantae</taxon>
        <taxon>Streptophyta</taxon>
        <taxon>Embryophyta</taxon>
        <taxon>Tracheophyta</taxon>
        <taxon>Spermatophyta</taxon>
        <taxon>Magnoliopsida</taxon>
        <taxon>eudicotyledons</taxon>
        <taxon>Gunneridae</taxon>
        <taxon>Pentapetalae</taxon>
        <taxon>rosids</taxon>
        <taxon>malvids</taxon>
        <taxon>Malvales</taxon>
        <taxon>Malvaceae</taxon>
        <taxon>Malvoideae</taxon>
        <taxon>Hibiscus</taxon>
    </lineage>
</organism>
<protein>
    <submittedName>
        <fullName evidence="1">Uncharacterized protein</fullName>
    </submittedName>
</protein>
<dbReference type="EMBL" id="JBBPBN010000224">
    <property type="protein sequence ID" value="KAK8972222.1"/>
    <property type="molecule type" value="Genomic_DNA"/>
</dbReference>
<evidence type="ECO:0000313" key="2">
    <source>
        <dbReference type="Proteomes" id="UP001396334"/>
    </source>
</evidence>
<evidence type="ECO:0000313" key="1">
    <source>
        <dbReference type="EMBL" id="KAK8972222.1"/>
    </source>
</evidence>
<comment type="caution">
    <text evidence="1">The sequence shown here is derived from an EMBL/GenBank/DDBJ whole genome shotgun (WGS) entry which is preliminary data.</text>
</comment>